<accession>A0ABD1XE18</accession>
<reference evidence="3" key="1">
    <citation type="submission" date="2024-07" db="EMBL/GenBank/DDBJ databases">
        <title>Two chromosome-level genome assemblies of Korean endemic species Abeliophyllum distichum and Forsythia ovata (Oleaceae).</title>
        <authorList>
            <person name="Jang H."/>
        </authorList>
    </citation>
    <scope>NUCLEOTIDE SEQUENCE [LARGE SCALE GENOMIC DNA]</scope>
</reference>
<protein>
    <submittedName>
        <fullName evidence="2">Uncharacterized protein</fullName>
    </submittedName>
</protein>
<name>A0ABD1XE18_9LAMI</name>
<feature type="compositionally biased region" description="Polar residues" evidence="1">
    <location>
        <begin position="1"/>
        <end position="18"/>
    </location>
</feature>
<feature type="region of interest" description="Disordered" evidence="1">
    <location>
        <begin position="90"/>
        <end position="115"/>
    </location>
</feature>
<keyword evidence="3" id="KW-1185">Reference proteome</keyword>
<organism evidence="2 3">
    <name type="scientific">Forsythia ovata</name>
    <dbReference type="NCBI Taxonomy" id="205694"/>
    <lineage>
        <taxon>Eukaryota</taxon>
        <taxon>Viridiplantae</taxon>
        <taxon>Streptophyta</taxon>
        <taxon>Embryophyta</taxon>
        <taxon>Tracheophyta</taxon>
        <taxon>Spermatophyta</taxon>
        <taxon>Magnoliopsida</taxon>
        <taxon>eudicotyledons</taxon>
        <taxon>Gunneridae</taxon>
        <taxon>Pentapetalae</taxon>
        <taxon>asterids</taxon>
        <taxon>lamiids</taxon>
        <taxon>Lamiales</taxon>
        <taxon>Oleaceae</taxon>
        <taxon>Forsythieae</taxon>
        <taxon>Forsythia</taxon>
    </lineage>
</organism>
<evidence type="ECO:0000313" key="3">
    <source>
        <dbReference type="Proteomes" id="UP001604277"/>
    </source>
</evidence>
<sequence length="115" mass="12832">MSYENADSQNMSDPQTDPQIMDEAQSLPDHDEEVPRVMLAKSFHSLLFAMLRRGLQGLAETLSLRVLFANHEGKDLNSEIHIPWKAIKSEGESAADRSTTPTRKNLLSNPNSNPT</sequence>
<evidence type="ECO:0000256" key="1">
    <source>
        <dbReference type="SAM" id="MobiDB-lite"/>
    </source>
</evidence>
<dbReference type="Proteomes" id="UP001604277">
    <property type="component" value="Unassembled WGS sequence"/>
</dbReference>
<gene>
    <name evidence="2" type="ORF">Fot_04766</name>
</gene>
<proteinExistence type="predicted"/>
<feature type="region of interest" description="Disordered" evidence="1">
    <location>
        <begin position="1"/>
        <end position="32"/>
    </location>
</feature>
<comment type="caution">
    <text evidence="2">The sequence shown here is derived from an EMBL/GenBank/DDBJ whole genome shotgun (WGS) entry which is preliminary data.</text>
</comment>
<evidence type="ECO:0000313" key="2">
    <source>
        <dbReference type="EMBL" id="KAL2560027.1"/>
    </source>
</evidence>
<dbReference type="EMBL" id="JBFOLJ010000001">
    <property type="protein sequence ID" value="KAL2560027.1"/>
    <property type="molecule type" value="Genomic_DNA"/>
</dbReference>
<feature type="compositionally biased region" description="Polar residues" evidence="1">
    <location>
        <begin position="96"/>
        <end position="115"/>
    </location>
</feature>
<dbReference type="AlphaFoldDB" id="A0ABD1XE18"/>